<comment type="caution">
    <text evidence="10">The sequence shown here is derived from an EMBL/GenBank/DDBJ whole genome shotgun (WGS) entry which is preliminary data.</text>
</comment>
<evidence type="ECO:0000256" key="7">
    <source>
        <dbReference type="ARBA" id="ARBA00038889"/>
    </source>
</evidence>
<dbReference type="AlphaFoldDB" id="A0A135LZB0"/>
<keyword evidence="5 8" id="KW-0456">Lyase</keyword>
<dbReference type="PANTHER" id="PTHR21240:SF29">
    <property type="entry name" value="AMIDOHYDROLASE-RELATED DOMAIN-CONTAINING PROTEIN"/>
    <property type="match status" value="1"/>
</dbReference>
<dbReference type="EC" id="4.1.1.52" evidence="7"/>
<evidence type="ECO:0000259" key="9">
    <source>
        <dbReference type="Pfam" id="PF04909"/>
    </source>
</evidence>
<evidence type="ECO:0000256" key="4">
    <source>
        <dbReference type="ARBA" id="ARBA00022833"/>
    </source>
</evidence>
<sequence length="319" mass="35831">MDGKIDVHHHYLPEEVVAKLARSLIGQRKLPPVPRWSPEVSSEYMEKVGTGTAILSFPITFAFEGNEGSEVARQVNEYAAKVRDQDPKRFGFFAAIPSLLEPENALLEIRHAFDNLQADGVMLLARYGDAYLGNPSFIPIWEELNQRSAVVLVHPGSSFLGGPRFNQYVDPSVAEFPQETTNTALDMIMNNTLRSFSNCKVILSHAGGTLPYLIRRASALIPMFAAHIDPPPKPAHEILEDFKTFYFDLALSSSAYTLDLLLKHVPHDHILYGSDFPFAPTPATVAFARELDEYPMTDETREMINWKNARALFPRLMKQ</sequence>
<dbReference type="Proteomes" id="UP000070168">
    <property type="component" value="Unassembled WGS sequence"/>
</dbReference>
<dbReference type="GO" id="GO:0047596">
    <property type="term" value="F:6-methylsalicylate decarboxylase activity"/>
    <property type="evidence" value="ECO:0007669"/>
    <property type="project" value="UniProtKB-EC"/>
</dbReference>
<evidence type="ECO:0000256" key="5">
    <source>
        <dbReference type="ARBA" id="ARBA00023239"/>
    </source>
</evidence>
<evidence type="ECO:0000313" key="11">
    <source>
        <dbReference type="Proteomes" id="UP000070168"/>
    </source>
</evidence>
<dbReference type="SUPFAM" id="SSF51556">
    <property type="entry name" value="Metallo-dependent hydrolases"/>
    <property type="match status" value="1"/>
</dbReference>
<organism evidence="10 11">
    <name type="scientific">Penicillium patulum</name>
    <name type="common">Penicillium griseofulvum</name>
    <dbReference type="NCBI Taxonomy" id="5078"/>
    <lineage>
        <taxon>Eukaryota</taxon>
        <taxon>Fungi</taxon>
        <taxon>Dikarya</taxon>
        <taxon>Ascomycota</taxon>
        <taxon>Pezizomycotina</taxon>
        <taxon>Eurotiomycetes</taxon>
        <taxon>Eurotiomycetidae</taxon>
        <taxon>Eurotiales</taxon>
        <taxon>Aspergillaceae</taxon>
        <taxon>Penicillium</taxon>
    </lineage>
</organism>
<accession>A0A135LZB0</accession>
<comment type="catalytic activity">
    <reaction evidence="6">
        <text>6-methylsalicylate + H(+) = 3-methylphenol + CO2</text>
        <dbReference type="Rhea" id="RHEA:23112"/>
        <dbReference type="ChEBI" id="CHEBI:15378"/>
        <dbReference type="ChEBI" id="CHEBI:16526"/>
        <dbReference type="ChEBI" id="CHEBI:17231"/>
        <dbReference type="ChEBI" id="CHEBI:36658"/>
        <dbReference type="EC" id="4.1.1.52"/>
    </reaction>
    <physiologicalReaction direction="left-to-right" evidence="6">
        <dbReference type="Rhea" id="RHEA:23113"/>
    </physiologicalReaction>
</comment>
<dbReference type="PANTHER" id="PTHR21240">
    <property type="entry name" value="2-AMINO-3-CARBOXYLMUCONATE-6-SEMIALDEHYDE DECARBOXYLASE"/>
    <property type="match status" value="1"/>
</dbReference>
<dbReference type="Pfam" id="PF04909">
    <property type="entry name" value="Amidohydro_2"/>
    <property type="match status" value="1"/>
</dbReference>
<evidence type="ECO:0000256" key="8">
    <source>
        <dbReference type="RuleBase" id="RU366045"/>
    </source>
</evidence>
<feature type="domain" description="Amidohydrolase-related" evidence="9">
    <location>
        <begin position="5"/>
        <end position="314"/>
    </location>
</feature>
<dbReference type="GeneID" id="63710456"/>
<evidence type="ECO:0000256" key="3">
    <source>
        <dbReference type="ARBA" id="ARBA00022793"/>
    </source>
</evidence>
<reference evidence="10 11" key="1">
    <citation type="journal article" date="2016" name="BMC Genomics">
        <title>Genome sequencing and secondary metabolism of the postharvest pathogen Penicillium griseofulvum.</title>
        <authorList>
            <person name="Banani H."/>
            <person name="Marcet-Houben M."/>
            <person name="Ballester A.R."/>
            <person name="Abbruscato P."/>
            <person name="Gonzalez-Candelas L."/>
            <person name="Gabaldon T."/>
            <person name="Spadaro D."/>
        </authorList>
    </citation>
    <scope>NUCLEOTIDE SEQUENCE [LARGE SCALE GENOMIC DNA]</scope>
    <source>
        <strain evidence="10 11">PG3</strain>
    </source>
</reference>
<keyword evidence="3 8" id="KW-0210">Decarboxylase</keyword>
<keyword evidence="4" id="KW-0862">Zinc</keyword>
<evidence type="ECO:0000313" key="10">
    <source>
        <dbReference type="EMBL" id="KXG54298.1"/>
    </source>
</evidence>
<dbReference type="GO" id="GO:0019748">
    <property type="term" value="P:secondary metabolic process"/>
    <property type="evidence" value="ECO:0007669"/>
    <property type="project" value="TreeGrafter"/>
</dbReference>
<protein>
    <recommendedName>
        <fullName evidence="7">6-methylsalicylate decarboxylase</fullName>
        <ecNumber evidence="7">4.1.1.52</ecNumber>
    </recommendedName>
</protein>
<evidence type="ECO:0000256" key="2">
    <source>
        <dbReference type="ARBA" id="ARBA00022723"/>
    </source>
</evidence>
<evidence type="ECO:0000256" key="6">
    <source>
        <dbReference type="ARBA" id="ARBA00036832"/>
    </source>
</evidence>
<dbReference type="GO" id="GO:0016787">
    <property type="term" value="F:hydrolase activity"/>
    <property type="evidence" value="ECO:0007669"/>
    <property type="project" value="UniProtKB-KW"/>
</dbReference>
<dbReference type="InterPro" id="IPR006680">
    <property type="entry name" value="Amidohydro-rel"/>
</dbReference>
<gene>
    <name evidence="10" type="ORF">PGRI_074420</name>
</gene>
<dbReference type="InterPro" id="IPR032466">
    <property type="entry name" value="Metal_Hydrolase"/>
</dbReference>
<dbReference type="InterPro" id="IPR032465">
    <property type="entry name" value="ACMSD"/>
</dbReference>
<keyword evidence="10" id="KW-0378">Hydrolase</keyword>
<dbReference type="GO" id="GO:0005829">
    <property type="term" value="C:cytosol"/>
    <property type="evidence" value="ECO:0007669"/>
    <property type="project" value="TreeGrafter"/>
</dbReference>
<name>A0A135LZB0_PENPA</name>
<dbReference type="Gene3D" id="3.20.20.140">
    <property type="entry name" value="Metal-dependent hydrolases"/>
    <property type="match status" value="1"/>
</dbReference>
<dbReference type="OMA" id="IILSHMG"/>
<comment type="similarity">
    <text evidence="1">Belongs to the metallo-dependent hydrolases superfamily. ACMSD family.</text>
</comment>
<keyword evidence="2" id="KW-0479">Metal-binding</keyword>
<keyword evidence="11" id="KW-1185">Reference proteome</keyword>
<dbReference type="EMBL" id="LHQR01000013">
    <property type="protein sequence ID" value="KXG54298.1"/>
    <property type="molecule type" value="Genomic_DNA"/>
</dbReference>
<evidence type="ECO:0000256" key="1">
    <source>
        <dbReference type="ARBA" id="ARBA00005871"/>
    </source>
</evidence>
<dbReference type="GO" id="GO:0046872">
    <property type="term" value="F:metal ion binding"/>
    <property type="evidence" value="ECO:0007669"/>
    <property type="project" value="UniProtKB-KW"/>
</dbReference>
<dbReference type="STRING" id="5078.A0A135LZB0"/>
<dbReference type="OrthoDB" id="2832284at2759"/>
<proteinExistence type="inferred from homology"/>
<dbReference type="RefSeq" id="XP_040652833.1">
    <property type="nucleotide sequence ID" value="XM_040795156.1"/>
</dbReference>